<dbReference type="NCBIfam" id="TIGR01085">
    <property type="entry name" value="murE"/>
    <property type="match status" value="1"/>
</dbReference>
<dbReference type="GO" id="GO:0008360">
    <property type="term" value="P:regulation of cell shape"/>
    <property type="evidence" value="ECO:0007669"/>
    <property type="project" value="UniProtKB-KW"/>
</dbReference>
<dbReference type="UniPathway" id="UPA00219"/>
<dbReference type="GO" id="GO:0051301">
    <property type="term" value="P:cell division"/>
    <property type="evidence" value="ECO:0007669"/>
    <property type="project" value="UniProtKB-KW"/>
</dbReference>
<dbReference type="Gene3D" id="3.40.1390.10">
    <property type="entry name" value="MurE/MurF, N-terminal domain"/>
    <property type="match status" value="1"/>
</dbReference>
<dbReference type="InterPro" id="IPR013221">
    <property type="entry name" value="Mur_ligase_cen"/>
</dbReference>
<dbReference type="EMBL" id="WNLP01000001">
    <property type="protein sequence ID" value="MUH58812.1"/>
    <property type="molecule type" value="Genomic_DNA"/>
</dbReference>
<feature type="domain" description="Mur ligase C-terminal" evidence="3">
    <location>
        <begin position="350"/>
        <end position="484"/>
    </location>
</feature>
<keyword evidence="2" id="KW-0132">Cell division</keyword>
<dbReference type="PANTHER" id="PTHR23135">
    <property type="entry name" value="MUR LIGASE FAMILY MEMBER"/>
    <property type="match status" value="1"/>
</dbReference>
<evidence type="ECO:0000313" key="5">
    <source>
        <dbReference type="EMBL" id="MUH58812.1"/>
    </source>
</evidence>
<dbReference type="RefSeq" id="WP_155587914.1">
    <property type="nucleotide sequence ID" value="NZ_WNLP01000001.1"/>
</dbReference>
<dbReference type="PANTHER" id="PTHR23135:SF4">
    <property type="entry name" value="UDP-N-ACETYLMURAMOYL-L-ALANYL-D-GLUTAMATE--2,6-DIAMINOPIMELATE LIGASE MURE HOMOLOG, CHLOROPLASTIC"/>
    <property type="match status" value="1"/>
</dbReference>
<dbReference type="NCBIfam" id="NF001129">
    <property type="entry name" value="PRK00139.2-3"/>
    <property type="match status" value="1"/>
</dbReference>
<evidence type="ECO:0000313" key="6">
    <source>
        <dbReference type="Proteomes" id="UP000487882"/>
    </source>
</evidence>
<proteinExistence type="inferred from homology"/>
<gene>
    <name evidence="5" type="ORF">GSD1FS_0104</name>
</gene>
<dbReference type="AlphaFoldDB" id="A0A7K1J2L7"/>
<dbReference type="GO" id="GO:0005737">
    <property type="term" value="C:cytoplasm"/>
    <property type="evidence" value="ECO:0007669"/>
    <property type="project" value="UniProtKB-SubCell"/>
</dbReference>
<name>A0A7K1J2L7_9BIFI</name>
<comment type="pathway">
    <text evidence="2">Cell wall biogenesis; peptidoglycan biosynthesis.</text>
</comment>
<evidence type="ECO:0000259" key="3">
    <source>
        <dbReference type="Pfam" id="PF02875"/>
    </source>
</evidence>
<keyword evidence="2" id="KW-0961">Cell wall biogenesis/degradation</keyword>
<dbReference type="GO" id="GO:0016881">
    <property type="term" value="F:acid-amino acid ligase activity"/>
    <property type="evidence" value="ECO:0007669"/>
    <property type="project" value="InterPro"/>
</dbReference>
<dbReference type="GO" id="GO:0009252">
    <property type="term" value="P:peptidoglycan biosynthetic process"/>
    <property type="evidence" value="ECO:0007669"/>
    <property type="project" value="UniProtKB-UniPathway"/>
</dbReference>
<dbReference type="Pfam" id="PF08245">
    <property type="entry name" value="Mur_ligase_M"/>
    <property type="match status" value="1"/>
</dbReference>
<organism evidence="5 6">
    <name type="scientific">Bifidobacterium canis</name>
    <dbReference type="NCBI Taxonomy" id="2610880"/>
    <lineage>
        <taxon>Bacteria</taxon>
        <taxon>Bacillati</taxon>
        <taxon>Actinomycetota</taxon>
        <taxon>Actinomycetes</taxon>
        <taxon>Bifidobacteriales</taxon>
        <taxon>Bifidobacteriaceae</taxon>
        <taxon>Bifidobacterium</taxon>
    </lineage>
</organism>
<dbReference type="GO" id="GO:0071555">
    <property type="term" value="P:cell wall organization"/>
    <property type="evidence" value="ECO:0007669"/>
    <property type="project" value="UniProtKB-KW"/>
</dbReference>
<dbReference type="Gene3D" id="3.90.190.20">
    <property type="entry name" value="Mur ligase, C-terminal domain"/>
    <property type="match status" value="1"/>
</dbReference>
<sequence>MSLTLQSAAHDLLAENLLHEIITTDGWTLDAASVADSDTPFSAITYDTRKVTPGSLLVCKGNFDPKYLAKANELGMAAYVATQDYSDYTDVPGLIVDDDKKALSVLALAFYDHPDRELELIGITGTKGKTTTAYYTHAIINEMSGNTTALFSSVDNCVDGVHYVESDLTTPESLDAVRMMREAVDNGMKYLVMEVSSQAYKVNRVYDFHFNVAAFLNISPDHVSPIEHPTLEDYLWCKRQIIRNTDMLVLGAHSHHEDLLLQDAALHNVPVSTFALDDSAANVTAKPVDDQHTSFEFFVDGASIGTLSLAMQGDFNYANAAAAVAIARDAGIDVTDPRALQSLSDLRISGRMEEMRDAHSNTLAIVDYAHNYASLKALLDFVDQRYGDQHPYITLLTGSAGNKAYDRRSGIIEAAQNRVNEIILTLEDTDTEPVEQICAQMASYVTNPNLDVQTIYDRTEAVNHLVEEARARDGFNIVLLIGKGDERWIKNRNIHTPYEGDSQIISRMFA</sequence>
<accession>A0A7K1J2L7</accession>
<evidence type="ECO:0000256" key="2">
    <source>
        <dbReference type="RuleBase" id="RU004135"/>
    </source>
</evidence>
<keyword evidence="2" id="KW-0573">Peptidoglycan synthesis</keyword>
<dbReference type="InterPro" id="IPR004101">
    <property type="entry name" value="Mur_ligase_C"/>
</dbReference>
<dbReference type="InterPro" id="IPR036565">
    <property type="entry name" value="Mur-like_cat_sf"/>
</dbReference>
<protein>
    <submittedName>
        <fullName evidence="5">UDP-N-acetylmuramoylalanyl-D-glutamate--2, 6-diaminopimelate ligase</fullName>
    </submittedName>
</protein>
<keyword evidence="2" id="KW-0133">Cell shape</keyword>
<keyword evidence="6" id="KW-1185">Reference proteome</keyword>
<dbReference type="SUPFAM" id="SSF53623">
    <property type="entry name" value="MurD-like peptide ligases, catalytic domain"/>
    <property type="match status" value="1"/>
</dbReference>
<evidence type="ECO:0000256" key="1">
    <source>
        <dbReference type="ARBA" id="ARBA00005898"/>
    </source>
</evidence>
<dbReference type="Pfam" id="PF02875">
    <property type="entry name" value="Mur_ligase_C"/>
    <property type="match status" value="1"/>
</dbReference>
<dbReference type="GO" id="GO:0005524">
    <property type="term" value="F:ATP binding"/>
    <property type="evidence" value="ECO:0007669"/>
    <property type="project" value="InterPro"/>
</dbReference>
<keyword evidence="2" id="KW-0131">Cell cycle</keyword>
<comment type="subcellular location">
    <subcellularLocation>
        <location evidence="2">Cytoplasm</location>
    </subcellularLocation>
</comment>
<dbReference type="Proteomes" id="UP000487882">
    <property type="component" value="Unassembled WGS sequence"/>
</dbReference>
<keyword evidence="5" id="KW-0436">Ligase</keyword>
<comment type="similarity">
    <text evidence="1">Belongs to the MurCDEF family. MurE subfamily.</text>
</comment>
<feature type="domain" description="Mur ligase central" evidence="4">
    <location>
        <begin position="123"/>
        <end position="327"/>
    </location>
</feature>
<evidence type="ECO:0000259" key="4">
    <source>
        <dbReference type="Pfam" id="PF08245"/>
    </source>
</evidence>
<comment type="caution">
    <text evidence="5">The sequence shown here is derived from an EMBL/GenBank/DDBJ whole genome shotgun (WGS) entry which is preliminary data.</text>
</comment>
<dbReference type="InterPro" id="IPR005761">
    <property type="entry name" value="UDP-N-AcMur-Glu-dNH2Pim_ligase"/>
</dbReference>
<dbReference type="SUPFAM" id="SSF53244">
    <property type="entry name" value="MurD-like peptide ligases, peptide-binding domain"/>
    <property type="match status" value="1"/>
</dbReference>
<dbReference type="Gene3D" id="3.40.1190.10">
    <property type="entry name" value="Mur-like, catalytic domain"/>
    <property type="match status" value="1"/>
</dbReference>
<dbReference type="InterPro" id="IPR036615">
    <property type="entry name" value="Mur_ligase_C_dom_sf"/>
</dbReference>
<reference evidence="5 6" key="1">
    <citation type="submission" date="2019-09" db="EMBL/GenBank/DDBJ databases">
        <title>Bifidobacterium canis sp. nov., isolated from the digestive tract of German Shepherd dog puppy.</title>
        <authorList>
            <person name="Bunesova V."/>
        </authorList>
    </citation>
    <scope>NUCLEOTIDE SEQUENCE [LARGE SCALE GENOMIC DNA]</scope>
    <source>
        <strain evidence="5 6">GSD1FS</strain>
    </source>
</reference>